<sequence length="244" mass="26651">MTGADREPAGVLLVDDEEAILVGLAPFLERSGFRVRTASDGEEALAAVAADRPDIVVCDVMMPRLDGRAVVRRLRAADDWTPVVLLTQVGESNERSAALEEGADDYLNKPFDPQELVARVRAVLRRAVPGQAPLSAAERLVAGTLVLDRTARRTWLDGREVYLTPKASLLLDYLMSHPGELHTRERLLSALWGYDLPVSSRAVDHRVAEVRRVLADDAAAPTYVETVQSLGYRFCAPVSRGTAP</sequence>
<evidence type="ECO:0000256" key="2">
    <source>
        <dbReference type="ARBA" id="ARBA00023015"/>
    </source>
</evidence>
<dbReference type="InterPro" id="IPR001789">
    <property type="entry name" value="Sig_transdc_resp-reg_receiver"/>
</dbReference>
<dbReference type="PROSITE" id="PS50110">
    <property type="entry name" value="RESPONSE_REGULATORY"/>
    <property type="match status" value="1"/>
</dbReference>
<evidence type="ECO:0000313" key="10">
    <source>
        <dbReference type="Proteomes" id="UP000316659"/>
    </source>
</evidence>
<dbReference type="InterPro" id="IPR011006">
    <property type="entry name" value="CheY-like_superfamily"/>
</dbReference>
<keyword evidence="1 5" id="KW-0597">Phosphoprotein</keyword>
<dbReference type="InterPro" id="IPR036388">
    <property type="entry name" value="WH-like_DNA-bd_sf"/>
</dbReference>
<dbReference type="PANTHER" id="PTHR48111">
    <property type="entry name" value="REGULATOR OF RPOS"/>
    <property type="match status" value="1"/>
</dbReference>
<evidence type="ECO:0000256" key="6">
    <source>
        <dbReference type="PROSITE-ProRule" id="PRU01091"/>
    </source>
</evidence>
<dbReference type="SMART" id="SM00448">
    <property type="entry name" value="REC"/>
    <property type="match status" value="1"/>
</dbReference>
<accession>A0A4Y4E6K0</accession>
<dbReference type="GO" id="GO:0006355">
    <property type="term" value="P:regulation of DNA-templated transcription"/>
    <property type="evidence" value="ECO:0007669"/>
    <property type="project" value="InterPro"/>
</dbReference>
<feature type="domain" description="Response regulatory" evidence="7">
    <location>
        <begin position="10"/>
        <end position="124"/>
    </location>
</feature>
<protein>
    <submittedName>
        <fullName evidence="9">DNA-binding response regulator</fullName>
    </submittedName>
</protein>
<proteinExistence type="predicted"/>
<dbReference type="Pfam" id="PF00072">
    <property type="entry name" value="Response_reg"/>
    <property type="match status" value="1"/>
</dbReference>
<dbReference type="GO" id="GO:0032993">
    <property type="term" value="C:protein-DNA complex"/>
    <property type="evidence" value="ECO:0007669"/>
    <property type="project" value="TreeGrafter"/>
</dbReference>
<dbReference type="SUPFAM" id="SSF52172">
    <property type="entry name" value="CheY-like"/>
    <property type="match status" value="1"/>
</dbReference>
<evidence type="ECO:0000259" key="7">
    <source>
        <dbReference type="PROSITE" id="PS50110"/>
    </source>
</evidence>
<keyword evidence="4" id="KW-0804">Transcription</keyword>
<evidence type="ECO:0000256" key="3">
    <source>
        <dbReference type="ARBA" id="ARBA00023125"/>
    </source>
</evidence>
<dbReference type="PROSITE" id="PS51755">
    <property type="entry name" value="OMPR_PHOB"/>
    <property type="match status" value="1"/>
</dbReference>
<name>A0A4Y4E6K0_CELCE</name>
<evidence type="ECO:0000256" key="1">
    <source>
        <dbReference type="ARBA" id="ARBA00022553"/>
    </source>
</evidence>
<dbReference type="AlphaFoldDB" id="A0A4Y4E6K0"/>
<evidence type="ECO:0000259" key="8">
    <source>
        <dbReference type="PROSITE" id="PS51755"/>
    </source>
</evidence>
<comment type="caution">
    <text evidence="9">The sequence shown here is derived from an EMBL/GenBank/DDBJ whole genome shotgun (WGS) entry which is preliminary data.</text>
</comment>
<dbReference type="Gene3D" id="1.10.10.10">
    <property type="entry name" value="Winged helix-like DNA-binding domain superfamily/Winged helix DNA-binding domain"/>
    <property type="match status" value="1"/>
</dbReference>
<dbReference type="GO" id="GO:0000976">
    <property type="term" value="F:transcription cis-regulatory region binding"/>
    <property type="evidence" value="ECO:0007669"/>
    <property type="project" value="TreeGrafter"/>
</dbReference>
<dbReference type="InterPro" id="IPR039420">
    <property type="entry name" value="WalR-like"/>
</dbReference>
<dbReference type="InterPro" id="IPR001867">
    <property type="entry name" value="OmpR/PhoB-type_DNA-bd"/>
</dbReference>
<evidence type="ECO:0000256" key="5">
    <source>
        <dbReference type="PROSITE-ProRule" id="PRU00169"/>
    </source>
</evidence>
<reference evidence="9 10" key="1">
    <citation type="submission" date="2019-06" db="EMBL/GenBank/DDBJ databases">
        <title>Whole genome shotgun sequence of Cellulosimicrobium cellulans NBRC 15516.</title>
        <authorList>
            <person name="Hosoyama A."/>
            <person name="Uohara A."/>
            <person name="Ohji S."/>
            <person name="Ichikawa N."/>
        </authorList>
    </citation>
    <scope>NUCLEOTIDE SEQUENCE [LARGE SCALE GENOMIC DNA]</scope>
    <source>
        <strain evidence="9 10">NBRC 15516</strain>
    </source>
</reference>
<organism evidence="9 10">
    <name type="scientific">Cellulosimicrobium cellulans</name>
    <name type="common">Arthrobacter luteus</name>
    <dbReference type="NCBI Taxonomy" id="1710"/>
    <lineage>
        <taxon>Bacteria</taxon>
        <taxon>Bacillati</taxon>
        <taxon>Actinomycetota</taxon>
        <taxon>Actinomycetes</taxon>
        <taxon>Micrococcales</taxon>
        <taxon>Promicromonosporaceae</taxon>
        <taxon>Cellulosimicrobium</taxon>
    </lineage>
</organism>
<feature type="domain" description="OmpR/PhoB-type" evidence="8">
    <location>
        <begin position="137"/>
        <end position="236"/>
    </location>
</feature>
<evidence type="ECO:0000256" key="4">
    <source>
        <dbReference type="ARBA" id="ARBA00023163"/>
    </source>
</evidence>
<dbReference type="Pfam" id="PF00486">
    <property type="entry name" value="Trans_reg_C"/>
    <property type="match status" value="1"/>
</dbReference>
<dbReference type="Proteomes" id="UP000316659">
    <property type="component" value="Unassembled WGS sequence"/>
</dbReference>
<dbReference type="GO" id="GO:0000156">
    <property type="term" value="F:phosphorelay response regulator activity"/>
    <property type="evidence" value="ECO:0007669"/>
    <property type="project" value="TreeGrafter"/>
</dbReference>
<dbReference type="SMART" id="SM00862">
    <property type="entry name" value="Trans_reg_C"/>
    <property type="match status" value="1"/>
</dbReference>
<gene>
    <name evidence="9" type="primary">phoB</name>
    <name evidence="9" type="ORF">CCE02nite_35740</name>
</gene>
<dbReference type="RefSeq" id="WP_141390983.1">
    <property type="nucleotide sequence ID" value="NZ_BJNZ01000032.1"/>
</dbReference>
<evidence type="ECO:0000313" key="9">
    <source>
        <dbReference type="EMBL" id="GED11575.1"/>
    </source>
</evidence>
<dbReference type="PANTHER" id="PTHR48111:SF4">
    <property type="entry name" value="DNA-BINDING DUAL TRANSCRIPTIONAL REGULATOR OMPR"/>
    <property type="match status" value="1"/>
</dbReference>
<feature type="DNA-binding region" description="OmpR/PhoB-type" evidence="6">
    <location>
        <begin position="137"/>
        <end position="236"/>
    </location>
</feature>
<feature type="modified residue" description="4-aspartylphosphate" evidence="5">
    <location>
        <position position="59"/>
    </location>
</feature>
<dbReference type="Gene3D" id="3.40.50.2300">
    <property type="match status" value="1"/>
</dbReference>
<keyword evidence="2" id="KW-0805">Transcription regulation</keyword>
<keyword evidence="3 6" id="KW-0238">DNA-binding</keyword>
<dbReference type="CDD" id="cd00383">
    <property type="entry name" value="trans_reg_C"/>
    <property type="match status" value="1"/>
</dbReference>
<dbReference type="GO" id="GO:0005829">
    <property type="term" value="C:cytosol"/>
    <property type="evidence" value="ECO:0007669"/>
    <property type="project" value="TreeGrafter"/>
</dbReference>
<dbReference type="EMBL" id="BJNZ01000032">
    <property type="protein sequence ID" value="GED11575.1"/>
    <property type="molecule type" value="Genomic_DNA"/>
</dbReference>